<feature type="region of interest" description="Disordered" evidence="1">
    <location>
        <begin position="814"/>
        <end position="869"/>
    </location>
</feature>
<evidence type="ECO:0000259" key="2">
    <source>
        <dbReference type="PROSITE" id="PS50003"/>
    </source>
</evidence>
<feature type="region of interest" description="Disordered" evidence="1">
    <location>
        <begin position="887"/>
        <end position="916"/>
    </location>
</feature>
<comment type="caution">
    <text evidence="3">The sequence shown here is derived from an EMBL/GenBank/DDBJ whole genome shotgun (WGS) entry which is preliminary data.</text>
</comment>
<feature type="compositionally biased region" description="Low complexity" evidence="1">
    <location>
        <begin position="981"/>
        <end position="998"/>
    </location>
</feature>
<dbReference type="PANTHER" id="PTHR21258:SF62">
    <property type="entry name" value="INSULIN RECEPTOR SUBSTRATE 1"/>
    <property type="match status" value="1"/>
</dbReference>
<evidence type="ECO:0000313" key="3">
    <source>
        <dbReference type="EMBL" id="KAK3790180.1"/>
    </source>
</evidence>
<name>A0AAE1AM96_9GAST</name>
<dbReference type="Proteomes" id="UP001283361">
    <property type="component" value="Unassembled WGS sequence"/>
</dbReference>
<dbReference type="InterPro" id="IPR011993">
    <property type="entry name" value="PH-like_dom_sf"/>
</dbReference>
<feature type="region of interest" description="Disordered" evidence="1">
    <location>
        <begin position="969"/>
        <end position="998"/>
    </location>
</feature>
<evidence type="ECO:0000313" key="4">
    <source>
        <dbReference type="Proteomes" id="UP001283361"/>
    </source>
</evidence>
<proteinExistence type="predicted"/>
<feature type="region of interest" description="Disordered" evidence="1">
    <location>
        <begin position="390"/>
        <end position="450"/>
    </location>
</feature>
<feature type="compositionally biased region" description="Polar residues" evidence="1">
    <location>
        <begin position="969"/>
        <end position="980"/>
    </location>
</feature>
<organism evidence="3 4">
    <name type="scientific">Elysia crispata</name>
    <name type="common">lettuce slug</name>
    <dbReference type="NCBI Taxonomy" id="231223"/>
    <lineage>
        <taxon>Eukaryota</taxon>
        <taxon>Metazoa</taxon>
        <taxon>Spiralia</taxon>
        <taxon>Lophotrochozoa</taxon>
        <taxon>Mollusca</taxon>
        <taxon>Gastropoda</taxon>
        <taxon>Heterobranchia</taxon>
        <taxon>Euthyneura</taxon>
        <taxon>Panpulmonata</taxon>
        <taxon>Sacoglossa</taxon>
        <taxon>Placobranchoidea</taxon>
        <taxon>Plakobranchidae</taxon>
        <taxon>Elysia</taxon>
    </lineage>
</organism>
<dbReference type="InterPro" id="IPR001849">
    <property type="entry name" value="PH_domain"/>
</dbReference>
<dbReference type="Gene3D" id="2.30.29.30">
    <property type="entry name" value="Pleckstrin-homology domain (PH domain)/Phosphotyrosine-binding domain (PTB)"/>
    <property type="match status" value="2"/>
</dbReference>
<dbReference type="SMART" id="SM01244">
    <property type="entry name" value="IRS"/>
    <property type="match status" value="1"/>
</dbReference>
<dbReference type="PANTHER" id="PTHR21258">
    <property type="entry name" value="DOCKING PROTEIN RELATED"/>
    <property type="match status" value="1"/>
</dbReference>
<dbReference type="AlphaFoldDB" id="A0AAE1AM96"/>
<feature type="compositionally biased region" description="Basic and acidic residues" evidence="1">
    <location>
        <begin position="850"/>
        <end position="862"/>
    </location>
</feature>
<sequence>MQEDIIPTQKFGYLDVKQPAKIKGRKLKSWKRRWAALTLLNDLSRGGKPLAKLDLFENELKWERDSSDRVTFILENVTSVRNAQSRTHAHAVEIVERHPILMLSGNTDVESYSWMLALQQMLVPSQVEQGKETFKVIVLPNAHSVRCGLAGEHTMHVTSKHIELINSLGVSTINWGLSTLVRFNREGNSVLVIECGPNSPTGQSVFRLSCDDAMAALRYIRLCICKAVIHRQQIRQQQQANQNMESPAENLSRRIRKDSATVSEKAIQGLLGNTTLAFRSDRSDSDSSGASMQLQHTHLAPQPLTTTSPASSPFERASIANGEDVVGGGGLGLGGELMFLEERGLSENSSVNALLRNNSHGSVGSISPVILRHGYSHQDIPQRGIVAGQSTSTLQNSSPGLSGSPTESVGIGGSPSNRSKRSSDNVRISTPELEAVPERDENSEGVNGSHVNSIRFSQSVAFDLGSVSIKPSLNSNGAFSVAESFDELLTQPLGNHKRYSSLPVTDSGYSVIKDVSISSIARERAATVCNNCCEIAKVSVSIAEKITRERIEFEDHPTQPVQDTKVEGQYQEIDKKENPYSTIGGRCGRRRSSSLSDLGTAKYTSKTPHFENVYEDVDELRETMKKLMIQKEDPPELPARPLSVSFSVPLQQTSPHSKPRADTVSGSAAKSVKKRRLLFSKNKQNSSLDLRNNEMNLSQASSANIASTECTCNIPSSKIPLPSAPSFAQCSSCGGSVPIAKSIDGKLGGSNLKSNLRRTVSSSTEELIHASDSSSFSELYADIAELRAAQGKRRRSSDITPVMKSLLDVSIDSPSDDITSGYEVPRISPIDSKNGRVSTLERSSASFGMDDQKPPALPERRHSPPSQPRTIEVGDLIQFVDGMEKKNAATTPAKTSAPASLPCSPKASPHQPPQASDPLISFFLDDSMFQDNPMVTGILPVSRPLILPQGLTSNNNPFPLHLDSIHTSNTNPFSTPSNGTSIRDSNNNSSRSSSPISPFINFNDMRGKVSPLNFTNPFTEDLFLWTHAETSANGHLHPSVSEIKEENYLSMSSIHGSNKFLQRQVVPDESMYMTPTGN</sequence>
<dbReference type="InterPro" id="IPR050996">
    <property type="entry name" value="Docking_Protein_DOK"/>
</dbReference>
<dbReference type="SUPFAM" id="SSF50729">
    <property type="entry name" value="PH domain-like"/>
    <property type="match status" value="2"/>
</dbReference>
<dbReference type="GO" id="GO:0007169">
    <property type="term" value="P:cell surface receptor protein tyrosine kinase signaling pathway"/>
    <property type="evidence" value="ECO:0007669"/>
    <property type="project" value="TreeGrafter"/>
</dbReference>
<feature type="compositionally biased region" description="Polar residues" evidence="1">
    <location>
        <begin position="835"/>
        <end position="846"/>
    </location>
</feature>
<gene>
    <name evidence="3" type="ORF">RRG08_010797</name>
</gene>
<feature type="region of interest" description="Disordered" evidence="1">
    <location>
        <begin position="578"/>
        <end position="600"/>
    </location>
</feature>
<feature type="region of interest" description="Disordered" evidence="1">
    <location>
        <begin position="278"/>
        <end position="315"/>
    </location>
</feature>
<dbReference type="GO" id="GO:0005737">
    <property type="term" value="C:cytoplasm"/>
    <property type="evidence" value="ECO:0007669"/>
    <property type="project" value="TreeGrafter"/>
</dbReference>
<protein>
    <recommendedName>
        <fullName evidence="2">PH domain-containing protein</fullName>
    </recommendedName>
</protein>
<feature type="compositionally biased region" description="Low complexity" evidence="1">
    <location>
        <begin position="888"/>
        <end position="900"/>
    </location>
</feature>
<feature type="compositionally biased region" description="Polar residues" evidence="1">
    <location>
        <begin position="390"/>
        <end position="407"/>
    </location>
</feature>
<dbReference type="PROSITE" id="PS50003">
    <property type="entry name" value="PH_DOMAIN"/>
    <property type="match status" value="1"/>
</dbReference>
<evidence type="ECO:0000256" key="1">
    <source>
        <dbReference type="SAM" id="MobiDB-lite"/>
    </source>
</evidence>
<reference evidence="3" key="1">
    <citation type="journal article" date="2023" name="G3 (Bethesda)">
        <title>A reference genome for the long-term kleptoplast-retaining sea slug Elysia crispata morphotype clarki.</title>
        <authorList>
            <person name="Eastman K.E."/>
            <person name="Pendleton A.L."/>
            <person name="Shaikh M.A."/>
            <person name="Suttiyut T."/>
            <person name="Ogas R."/>
            <person name="Tomko P."/>
            <person name="Gavelis G."/>
            <person name="Widhalm J.R."/>
            <person name="Wisecaver J.H."/>
        </authorList>
    </citation>
    <scope>NUCLEOTIDE SEQUENCE</scope>
    <source>
        <strain evidence="3">ECLA1</strain>
    </source>
</reference>
<dbReference type="EMBL" id="JAWDGP010001567">
    <property type="protein sequence ID" value="KAK3790180.1"/>
    <property type="molecule type" value="Genomic_DNA"/>
</dbReference>
<keyword evidence="4" id="KW-1185">Reference proteome</keyword>
<accession>A0AAE1AM96</accession>
<feature type="domain" description="PH" evidence="2">
    <location>
        <begin position="7"/>
        <end position="123"/>
    </location>
</feature>